<evidence type="ECO:0000256" key="1">
    <source>
        <dbReference type="SAM" id="MobiDB-lite"/>
    </source>
</evidence>
<dbReference type="EMBL" id="CP021422">
    <property type="protein sequence ID" value="ASB39994.1"/>
    <property type="molecule type" value="Genomic_DNA"/>
</dbReference>
<dbReference type="Proteomes" id="UP000196710">
    <property type="component" value="Chromosome"/>
</dbReference>
<feature type="region of interest" description="Disordered" evidence="1">
    <location>
        <begin position="273"/>
        <end position="292"/>
    </location>
</feature>
<name>A0ABN5A012_9FIRM</name>
<dbReference type="SUPFAM" id="SSF54001">
    <property type="entry name" value="Cysteine proteinases"/>
    <property type="match status" value="1"/>
</dbReference>
<keyword evidence="4" id="KW-1185">Reference proteome</keyword>
<protein>
    <recommendedName>
        <fullName evidence="2">Transglutaminase-like domain-containing protein</fullName>
    </recommendedName>
</protein>
<accession>A0ABN5A012</accession>
<sequence length="292" mass="33568">MEVFALAEQENREVQRQLFDIYSGILFNNQNFSSGKQEKISYAFDCPEYKTLISKYHIDQTAGEGTALQRAERLLHWMSPRLKHKSDYDNHVPMNSLDLLEYSLGRPEHGINCRNKSILLTECCLALGIYARRVYIMPYSPYDMDNHVVTEIYDRELEKWIMLDPTTDGVFSDEKGVPLSLMELRERYAAHRPAAFAGNEPEADMNAYFAKNLFRFMVDGDNGYGLADSRLLYFTPAGHLVQKNLLASMEYKLSEIPPDAMRARKLFTQRLEKARNAPEPGTSDISVMEARP</sequence>
<feature type="domain" description="Transglutaminase-like" evidence="2">
    <location>
        <begin position="59"/>
        <end position="165"/>
    </location>
</feature>
<organism evidence="3 4">
    <name type="scientific">Acutalibacter muris</name>
    <dbReference type="NCBI Taxonomy" id="1796620"/>
    <lineage>
        <taxon>Bacteria</taxon>
        <taxon>Bacillati</taxon>
        <taxon>Bacillota</taxon>
        <taxon>Clostridia</taxon>
        <taxon>Eubacteriales</taxon>
        <taxon>Acutalibacteraceae</taxon>
        <taxon>Acutalibacter</taxon>
    </lineage>
</organism>
<dbReference type="InterPro" id="IPR002931">
    <property type="entry name" value="Transglutaminase-like"/>
</dbReference>
<evidence type="ECO:0000313" key="3">
    <source>
        <dbReference type="EMBL" id="ASB39994.1"/>
    </source>
</evidence>
<reference evidence="4" key="1">
    <citation type="submission" date="2017-05" db="EMBL/GenBank/DDBJ databases">
        <title>Improved OligoMM genomes.</title>
        <authorList>
            <person name="Garzetti D."/>
        </authorList>
    </citation>
    <scope>NUCLEOTIDE SEQUENCE [LARGE SCALE GENOMIC DNA]</scope>
    <source>
        <strain evidence="4">KB18</strain>
    </source>
</reference>
<dbReference type="InterPro" id="IPR038765">
    <property type="entry name" value="Papain-like_cys_pep_sf"/>
</dbReference>
<dbReference type="Pfam" id="PF01841">
    <property type="entry name" value="Transglut_core"/>
    <property type="match status" value="1"/>
</dbReference>
<proteinExistence type="predicted"/>
<dbReference type="Gene3D" id="3.10.620.30">
    <property type="match status" value="1"/>
</dbReference>
<gene>
    <name evidence="3" type="ORF">ADH66_04575</name>
</gene>
<evidence type="ECO:0000259" key="2">
    <source>
        <dbReference type="Pfam" id="PF01841"/>
    </source>
</evidence>
<evidence type="ECO:0000313" key="4">
    <source>
        <dbReference type="Proteomes" id="UP000196710"/>
    </source>
</evidence>